<dbReference type="Proteomes" id="UP000027920">
    <property type="component" value="Unassembled WGS sequence"/>
</dbReference>
<evidence type="ECO:0000259" key="9">
    <source>
        <dbReference type="PROSITE" id="PS50048"/>
    </source>
</evidence>
<evidence type="ECO:0000256" key="8">
    <source>
        <dbReference type="SAM" id="MobiDB-lite"/>
    </source>
</evidence>
<dbReference type="GeneID" id="25276055"/>
<keyword evidence="6" id="KW-0804">Transcription</keyword>
<dbReference type="STRING" id="1182545.A0A072PTC7"/>
<reference evidence="10 11" key="1">
    <citation type="submission" date="2013-03" db="EMBL/GenBank/DDBJ databases">
        <title>The Genome Sequence of Exophiala aquamarina CBS 119918.</title>
        <authorList>
            <consortium name="The Broad Institute Genomics Platform"/>
            <person name="Cuomo C."/>
            <person name="de Hoog S."/>
            <person name="Gorbushina A."/>
            <person name="Walker B."/>
            <person name="Young S.K."/>
            <person name="Zeng Q."/>
            <person name="Gargeya S."/>
            <person name="Fitzgerald M."/>
            <person name="Haas B."/>
            <person name="Abouelleil A."/>
            <person name="Allen A.W."/>
            <person name="Alvarado L."/>
            <person name="Arachchi H.M."/>
            <person name="Berlin A.M."/>
            <person name="Chapman S.B."/>
            <person name="Gainer-Dewar J."/>
            <person name="Goldberg J."/>
            <person name="Griggs A."/>
            <person name="Gujja S."/>
            <person name="Hansen M."/>
            <person name="Howarth C."/>
            <person name="Imamovic A."/>
            <person name="Ireland A."/>
            <person name="Larimer J."/>
            <person name="McCowan C."/>
            <person name="Murphy C."/>
            <person name="Pearson M."/>
            <person name="Poon T.W."/>
            <person name="Priest M."/>
            <person name="Roberts A."/>
            <person name="Saif S."/>
            <person name="Shea T."/>
            <person name="Sisk P."/>
            <person name="Sykes S."/>
            <person name="Wortman J."/>
            <person name="Nusbaum C."/>
            <person name="Birren B."/>
        </authorList>
    </citation>
    <scope>NUCLEOTIDE SEQUENCE [LARGE SCALE GENOMIC DNA]</scope>
    <source>
        <strain evidence="10 11">CBS 119918</strain>
    </source>
</reference>
<dbReference type="GO" id="GO:0005634">
    <property type="term" value="C:nucleus"/>
    <property type="evidence" value="ECO:0007669"/>
    <property type="project" value="UniProtKB-SubCell"/>
</dbReference>
<keyword evidence="3" id="KW-0862">Zinc</keyword>
<dbReference type="GO" id="GO:0000981">
    <property type="term" value="F:DNA-binding transcription factor activity, RNA polymerase II-specific"/>
    <property type="evidence" value="ECO:0007669"/>
    <property type="project" value="InterPro"/>
</dbReference>
<dbReference type="HOGENOM" id="CLU_030661_0_0_1"/>
<gene>
    <name evidence="10" type="ORF">A1O9_01107</name>
</gene>
<dbReference type="CDD" id="cd00067">
    <property type="entry name" value="GAL4"/>
    <property type="match status" value="1"/>
</dbReference>
<dbReference type="SUPFAM" id="SSF57701">
    <property type="entry name" value="Zn2/Cys6 DNA-binding domain"/>
    <property type="match status" value="1"/>
</dbReference>
<keyword evidence="11" id="KW-1185">Reference proteome</keyword>
<feature type="compositionally biased region" description="Polar residues" evidence="8">
    <location>
        <begin position="8"/>
        <end position="27"/>
    </location>
</feature>
<evidence type="ECO:0000256" key="6">
    <source>
        <dbReference type="ARBA" id="ARBA00023163"/>
    </source>
</evidence>
<dbReference type="Gene3D" id="4.10.240.10">
    <property type="entry name" value="Zn(2)-C6 fungal-type DNA-binding domain"/>
    <property type="match status" value="1"/>
</dbReference>
<dbReference type="InterPro" id="IPR036864">
    <property type="entry name" value="Zn2-C6_fun-type_DNA-bd_sf"/>
</dbReference>
<keyword evidence="5" id="KW-0238">DNA-binding</keyword>
<evidence type="ECO:0000313" key="10">
    <source>
        <dbReference type="EMBL" id="KEF63131.1"/>
    </source>
</evidence>
<dbReference type="VEuPathDB" id="FungiDB:A1O9_01107"/>
<dbReference type="RefSeq" id="XP_013265721.1">
    <property type="nucleotide sequence ID" value="XM_013410267.1"/>
</dbReference>
<organism evidence="10 11">
    <name type="scientific">Exophiala aquamarina CBS 119918</name>
    <dbReference type="NCBI Taxonomy" id="1182545"/>
    <lineage>
        <taxon>Eukaryota</taxon>
        <taxon>Fungi</taxon>
        <taxon>Dikarya</taxon>
        <taxon>Ascomycota</taxon>
        <taxon>Pezizomycotina</taxon>
        <taxon>Eurotiomycetes</taxon>
        <taxon>Chaetothyriomycetidae</taxon>
        <taxon>Chaetothyriales</taxon>
        <taxon>Herpotrichiellaceae</taxon>
        <taxon>Exophiala</taxon>
    </lineage>
</organism>
<keyword evidence="2" id="KW-0479">Metal-binding</keyword>
<dbReference type="AlphaFoldDB" id="A0A072PTC7"/>
<evidence type="ECO:0000256" key="7">
    <source>
        <dbReference type="ARBA" id="ARBA00023242"/>
    </source>
</evidence>
<evidence type="ECO:0000313" key="11">
    <source>
        <dbReference type="Proteomes" id="UP000027920"/>
    </source>
</evidence>
<dbReference type="PANTHER" id="PTHR31313">
    <property type="entry name" value="TY1 ENHANCER ACTIVATOR"/>
    <property type="match status" value="1"/>
</dbReference>
<evidence type="ECO:0000256" key="3">
    <source>
        <dbReference type="ARBA" id="ARBA00022833"/>
    </source>
</evidence>
<dbReference type="CDD" id="cd12148">
    <property type="entry name" value="fungal_TF_MHR"/>
    <property type="match status" value="1"/>
</dbReference>
<dbReference type="OrthoDB" id="4160593at2759"/>
<dbReference type="SMART" id="SM00066">
    <property type="entry name" value="GAL4"/>
    <property type="match status" value="1"/>
</dbReference>
<name>A0A072PTC7_9EURO</name>
<proteinExistence type="predicted"/>
<evidence type="ECO:0000256" key="4">
    <source>
        <dbReference type="ARBA" id="ARBA00023015"/>
    </source>
</evidence>
<comment type="caution">
    <text evidence="10">The sequence shown here is derived from an EMBL/GenBank/DDBJ whole genome shotgun (WGS) entry which is preliminary data.</text>
</comment>
<dbReference type="GO" id="GO:0008270">
    <property type="term" value="F:zinc ion binding"/>
    <property type="evidence" value="ECO:0007669"/>
    <property type="project" value="InterPro"/>
</dbReference>
<dbReference type="GO" id="GO:0003677">
    <property type="term" value="F:DNA binding"/>
    <property type="evidence" value="ECO:0007669"/>
    <property type="project" value="UniProtKB-KW"/>
</dbReference>
<keyword evidence="4" id="KW-0805">Transcription regulation</keyword>
<protein>
    <recommendedName>
        <fullName evidence="9">Zn(2)-C6 fungal-type domain-containing protein</fullName>
    </recommendedName>
</protein>
<feature type="region of interest" description="Disordered" evidence="8">
    <location>
        <begin position="1"/>
        <end position="56"/>
    </location>
</feature>
<evidence type="ECO:0000256" key="1">
    <source>
        <dbReference type="ARBA" id="ARBA00004123"/>
    </source>
</evidence>
<dbReference type="PROSITE" id="PS50048">
    <property type="entry name" value="ZN2_CY6_FUNGAL_2"/>
    <property type="match status" value="1"/>
</dbReference>
<dbReference type="PROSITE" id="PS00463">
    <property type="entry name" value="ZN2_CY6_FUNGAL_1"/>
    <property type="match status" value="1"/>
</dbReference>
<sequence>MAAKNEQENIQSPRSSATNASGTSPTPAMTKGSGSPSPQPSSQNAAINRRSRKNSVQMACERCRRRKIKCSGLPGPCSTCRSLGTVCHDPVKRRDRAQSLLENRIQRLESFAAHGRTSSHSEGMASLTYRPSPNAQPSPSGQHETRYGLHIETENLTSYMDSDATATNHNSPVINPSWDYFAGSLSPLSPACYSDIGPDLAPWLTIDYQQHGSDGGSTPNPAMHKRSHTFPTVTHDEYDWNQDSRAPESAGAFSDIPSIEVTSPDCSRPQSPFNFSEQDLSPQGISIPYAAQASDHNEDDYLEGNFELPRTPPLFATNTRFNDGQIDYYGDYLSPVDKPPTISRRSSMASSCSSNLQVESFPSLGARLHRSQTLPSNSNPRVQADQERLNTTVSSPRTRNYLQVYFQKVHPHSPILNPAMISSSKASQNSLTTYQILLAAAVGALIHHQSRALSSPYVRLAMSLNSEIDFWSSISGVHCAILLAIYCMYEETLSFKDEMDHEDPQHFPLAQPLHPRVNLWLHTCQICVTCIDLGFNLGYLSGSDIIAPPRGKEHELVFFPETASEIEMEAIFRNTFRVAYVLDKRVSTLKQRPRSMRDESLHPDLIRLYMLESVNL</sequence>
<feature type="domain" description="Zn(2)-C6 fungal-type" evidence="9">
    <location>
        <begin position="59"/>
        <end position="87"/>
    </location>
</feature>
<accession>A0A072PTC7</accession>
<feature type="compositionally biased region" description="Polar residues" evidence="8">
    <location>
        <begin position="371"/>
        <end position="381"/>
    </location>
</feature>
<dbReference type="InterPro" id="IPR051615">
    <property type="entry name" value="Transcr_Regulatory_Elem"/>
</dbReference>
<evidence type="ECO:0000256" key="2">
    <source>
        <dbReference type="ARBA" id="ARBA00022723"/>
    </source>
</evidence>
<keyword evidence="7" id="KW-0539">Nucleus</keyword>
<dbReference type="EMBL" id="AMGV01000001">
    <property type="protein sequence ID" value="KEF63131.1"/>
    <property type="molecule type" value="Genomic_DNA"/>
</dbReference>
<comment type="subcellular location">
    <subcellularLocation>
        <location evidence="1">Nucleus</location>
    </subcellularLocation>
</comment>
<feature type="region of interest" description="Disordered" evidence="8">
    <location>
        <begin position="370"/>
        <end position="390"/>
    </location>
</feature>
<dbReference type="Pfam" id="PF00172">
    <property type="entry name" value="Zn_clus"/>
    <property type="match status" value="1"/>
</dbReference>
<dbReference type="InterPro" id="IPR001138">
    <property type="entry name" value="Zn2Cys6_DnaBD"/>
</dbReference>
<feature type="compositionally biased region" description="Low complexity" evidence="8">
    <location>
        <begin position="32"/>
        <end position="43"/>
    </location>
</feature>
<dbReference type="PANTHER" id="PTHR31313:SF81">
    <property type="entry name" value="TY1 ENHANCER ACTIVATOR"/>
    <property type="match status" value="1"/>
</dbReference>
<evidence type="ECO:0000256" key="5">
    <source>
        <dbReference type="ARBA" id="ARBA00023125"/>
    </source>
</evidence>